<feature type="transmembrane region" description="Helical" evidence="14">
    <location>
        <begin position="12"/>
        <end position="31"/>
    </location>
</feature>
<keyword evidence="13" id="KW-0961">Cell wall biogenesis/degradation</keyword>
<evidence type="ECO:0000256" key="5">
    <source>
        <dbReference type="ARBA" id="ARBA00022645"/>
    </source>
</evidence>
<evidence type="ECO:0000256" key="2">
    <source>
        <dbReference type="ARBA" id="ARBA00004236"/>
    </source>
</evidence>
<evidence type="ECO:0000256" key="6">
    <source>
        <dbReference type="ARBA" id="ARBA00022670"/>
    </source>
</evidence>
<keyword evidence="6" id="KW-0645">Protease</keyword>
<dbReference type="Gene3D" id="3.30.1390.30">
    <property type="entry name" value="Penicillin-binding protein 2a, domain 3"/>
    <property type="match status" value="1"/>
</dbReference>
<feature type="domain" description="Penicillin-binding protein transpeptidase" evidence="15">
    <location>
        <begin position="261"/>
        <end position="569"/>
    </location>
</feature>
<keyword evidence="3" id="KW-1003">Cell membrane</keyword>
<dbReference type="PANTHER" id="PTHR30627:SF2">
    <property type="entry name" value="PEPTIDOGLYCAN D,D-TRANSPEPTIDASE MRDA"/>
    <property type="match status" value="1"/>
</dbReference>
<evidence type="ECO:0000256" key="1">
    <source>
        <dbReference type="ARBA" id="ARBA00004167"/>
    </source>
</evidence>
<dbReference type="AlphaFoldDB" id="A0AAE9SJW5"/>
<accession>A0AAE9SJW5</accession>
<dbReference type="SUPFAM" id="SSF56601">
    <property type="entry name" value="beta-lactamase/transpeptidase-like"/>
    <property type="match status" value="1"/>
</dbReference>
<keyword evidence="10" id="KW-0573">Peptidoglycan synthesis</keyword>
<dbReference type="Proteomes" id="UP001059401">
    <property type="component" value="Chromosome"/>
</dbReference>
<dbReference type="GO" id="GO:0005886">
    <property type="term" value="C:plasma membrane"/>
    <property type="evidence" value="ECO:0007669"/>
    <property type="project" value="UniProtKB-SubCell"/>
</dbReference>
<dbReference type="InterPro" id="IPR005311">
    <property type="entry name" value="PBP_dimer"/>
</dbReference>
<keyword evidence="9" id="KW-0133">Cell shape</keyword>
<evidence type="ECO:0000313" key="17">
    <source>
        <dbReference type="EMBL" id="UTY28780.1"/>
    </source>
</evidence>
<sequence>MKDNDDSLNSRLRLFSIFVFFILIAYSYKLFSMQIIHGDQFKRKSQNISKRTAVIPAQRGEIFDREANTPMVLNIDSFAVDIVPGEVPRQEFDTVINRLSSILKIPVSEIEKKLPASVRRDFRSIEVKSNVDYSTVVQIAENIDSLPGVSWHSKPVRNYVDTRSFSHIIGYVGDITADELTRFYNKGYTSSSIIGKAGIEKQYDEILRGTDGVEFRTVDAKGKYIENTTVVTPPKMGNNLVLTIDKRIQKLAEDALGPRIGAAVVLKPTTGEVLAMVSYPFFDQNIFGKENAGSLVAELLKDTNKPLLNRVVDASYPPASTFKVIMNTAILNEKAFPPETTVTCLGEIEYGNRVFRCHIRKPGHGKLALNEALAKSCDVYYWTVCRDYLGVEKIVDYAKRFGLGQSTGIDLPSQSEGFVPYPKWKERRYHEKWLNGDTMNMSIGQGFTLASPLQIANMACMVINNGIIYKPHLLKEIRDPSSGEVIKTIEPEILHKENISKEVFEQVRQAMNLVTIQGEARYPMKNPMFRFAGKTGTAEVGLQDRWHSWMVAYGPYDAPPKDMVVVCVIVEAANEWEWWAPYAANIILHGTLANQNYDETIDYLGFKHLPAVTRRSE</sequence>
<feature type="domain" description="Penicillin-binding protein dimerisation" evidence="16">
    <location>
        <begin position="55"/>
        <end position="228"/>
    </location>
</feature>
<dbReference type="Gene3D" id="3.40.710.10">
    <property type="entry name" value="DD-peptidase/beta-lactamase superfamily"/>
    <property type="match status" value="1"/>
</dbReference>
<organism evidence="18 19">
    <name type="scientific">Treponema putidum</name>
    <dbReference type="NCBI Taxonomy" id="221027"/>
    <lineage>
        <taxon>Bacteria</taxon>
        <taxon>Pseudomonadati</taxon>
        <taxon>Spirochaetota</taxon>
        <taxon>Spirochaetia</taxon>
        <taxon>Spirochaetales</taxon>
        <taxon>Treponemataceae</taxon>
        <taxon>Treponema</taxon>
    </lineage>
</organism>
<evidence type="ECO:0000259" key="16">
    <source>
        <dbReference type="Pfam" id="PF03717"/>
    </source>
</evidence>
<keyword evidence="11 14" id="KW-1133">Transmembrane helix</keyword>
<evidence type="ECO:0000313" key="18">
    <source>
        <dbReference type="EMBL" id="UTY33647.1"/>
    </source>
</evidence>
<dbReference type="Proteomes" id="UP001058682">
    <property type="component" value="Chromosome"/>
</dbReference>
<dbReference type="GO" id="GO:0008658">
    <property type="term" value="F:penicillin binding"/>
    <property type="evidence" value="ECO:0007669"/>
    <property type="project" value="InterPro"/>
</dbReference>
<dbReference type="Gene3D" id="3.90.1310.10">
    <property type="entry name" value="Penicillin-binding protein 2a (Domain 2)"/>
    <property type="match status" value="1"/>
</dbReference>
<dbReference type="RefSeq" id="WP_044979479.1">
    <property type="nucleotide sequence ID" value="NZ_CP009228.1"/>
</dbReference>
<evidence type="ECO:0000256" key="4">
    <source>
        <dbReference type="ARBA" id="ARBA00022519"/>
    </source>
</evidence>
<keyword evidence="12 14" id="KW-0472">Membrane</keyword>
<dbReference type="GO" id="GO:0008360">
    <property type="term" value="P:regulation of cell shape"/>
    <property type="evidence" value="ECO:0007669"/>
    <property type="project" value="UniProtKB-KW"/>
</dbReference>
<evidence type="ECO:0000256" key="12">
    <source>
        <dbReference type="ARBA" id="ARBA00023136"/>
    </source>
</evidence>
<comment type="subcellular location">
    <subcellularLocation>
        <location evidence="2">Cell membrane</location>
    </subcellularLocation>
    <subcellularLocation>
        <location evidence="1">Membrane</location>
        <topology evidence="1">Single-pass membrane protein</topology>
    </subcellularLocation>
</comment>
<evidence type="ECO:0000256" key="9">
    <source>
        <dbReference type="ARBA" id="ARBA00022960"/>
    </source>
</evidence>
<evidence type="ECO:0000313" key="19">
    <source>
        <dbReference type="Proteomes" id="UP001058682"/>
    </source>
</evidence>
<dbReference type="Pfam" id="PF03717">
    <property type="entry name" value="PBP_dimer"/>
    <property type="match status" value="1"/>
</dbReference>
<dbReference type="GO" id="GO:0071972">
    <property type="term" value="F:peptidoglycan L,D-transpeptidase activity"/>
    <property type="evidence" value="ECO:0007669"/>
    <property type="project" value="TreeGrafter"/>
</dbReference>
<keyword evidence="5 18" id="KW-0121">Carboxypeptidase</keyword>
<evidence type="ECO:0000256" key="11">
    <source>
        <dbReference type="ARBA" id="ARBA00022989"/>
    </source>
</evidence>
<name>A0AAE9SJW5_9SPIR</name>
<keyword evidence="7 14" id="KW-0812">Transmembrane</keyword>
<evidence type="ECO:0000256" key="8">
    <source>
        <dbReference type="ARBA" id="ARBA00022801"/>
    </source>
</evidence>
<keyword evidence="4" id="KW-0997">Cell inner membrane</keyword>
<protein>
    <submittedName>
        <fullName evidence="18">Penicillin-binding protein 2</fullName>
        <ecNumber evidence="18">3.4.16.4</ecNumber>
    </submittedName>
</protein>
<dbReference type="EMBL" id="CP038802">
    <property type="protein sequence ID" value="UTY28780.1"/>
    <property type="molecule type" value="Genomic_DNA"/>
</dbReference>
<dbReference type="PANTHER" id="PTHR30627">
    <property type="entry name" value="PEPTIDOGLYCAN D,D-TRANSPEPTIDASE"/>
    <property type="match status" value="1"/>
</dbReference>
<dbReference type="SUPFAM" id="SSF56519">
    <property type="entry name" value="Penicillin binding protein dimerisation domain"/>
    <property type="match status" value="1"/>
</dbReference>
<dbReference type="EC" id="3.4.16.4" evidence="18"/>
<dbReference type="InterPro" id="IPR050515">
    <property type="entry name" value="Beta-lactam/transpept"/>
</dbReference>
<keyword evidence="8 18" id="KW-0378">Hydrolase</keyword>
<dbReference type="GO" id="GO:0006508">
    <property type="term" value="P:proteolysis"/>
    <property type="evidence" value="ECO:0007669"/>
    <property type="project" value="UniProtKB-KW"/>
</dbReference>
<dbReference type="Pfam" id="PF00905">
    <property type="entry name" value="Transpeptidase"/>
    <property type="match status" value="1"/>
</dbReference>
<dbReference type="NCBIfam" id="TIGR03423">
    <property type="entry name" value="pbp2_mrdA"/>
    <property type="match status" value="1"/>
</dbReference>
<dbReference type="GO" id="GO:0009002">
    <property type="term" value="F:serine-type D-Ala-D-Ala carboxypeptidase activity"/>
    <property type="evidence" value="ECO:0007669"/>
    <property type="project" value="UniProtKB-EC"/>
</dbReference>
<dbReference type="InterPro" id="IPR036138">
    <property type="entry name" value="PBP_dimer_sf"/>
</dbReference>
<dbReference type="InterPro" id="IPR001460">
    <property type="entry name" value="PCN-bd_Tpept"/>
</dbReference>
<evidence type="ECO:0000256" key="13">
    <source>
        <dbReference type="ARBA" id="ARBA00023316"/>
    </source>
</evidence>
<dbReference type="InterPro" id="IPR017790">
    <property type="entry name" value="Penicillin-binding_protein_2"/>
</dbReference>
<proteinExistence type="predicted"/>
<dbReference type="InterPro" id="IPR012338">
    <property type="entry name" value="Beta-lactam/transpept-like"/>
</dbReference>
<evidence type="ECO:0000256" key="14">
    <source>
        <dbReference type="SAM" id="Phobius"/>
    </source>
</evidence>
<keyword evidence="20" id="KW-1185">Reference proteome</keyword>
<reference evidence="18" key="1">
    <citation type="submission" date="2019-04" db="EMBL/GenBank/DDBJ databases">
        <title>Whole genome sequencing of oral phylogroup 2 treponemes.</title>
        <authorList>
            <person name="Chan Y."/>
            <person name="Zeng H.H."/>
            <person name="Yu X.L."/>
            <person name="Leung W.K."/>
            <person name="Watt R.M."/>
        </authorList>
    </citation>
    <scope>NUCLEOTIDE SEQUENCE</scope>
    <source>
        <strain evidence="18">OMZ 835</strain>
        <strain evidence="17">OMZ 847</strain>
    </source>
</reference>
<evidence type="ECO:0000313" key="20">
    <source>
        <dbReference type="Proteomes" id="UP001059401"/>
    </source>
</evidence>
<gene>
    <name evidence="18" type="primary">mrdA</name>
    <name evidence="18" type="ORF">E4N74_06155</name>
    <name evidence="17" type="ORF">E4N76_07050</name>
</gene>
<dbReference type="GO" id="GO:0009252">
    <property type="term" value="P:peptidoglycan biosynthetic process"/>
    <property type="evidence" value="ECO:0007669"/>
    <property type="project" value="UniProtKB-KW"/>
</dbReference>
<dbReference type="EMBL" id="CP038804">
    <property type="protein sequence ID" value="UTY33647.1"/>
    <property type="molecule type" value="Genomic_DNA"/>
</dbReference>
<dbReference type="GO" id="GO:0071555">
    <property type="term" value="P:cell wall organization"/>
    <property type="evidence" value="ECO:0007669"/>
    <property type="project" value="UniProtKB-KW"/>
</dbReference>
<evidence type="ECO:0000256" key="3">
    <source>
        <dbReference type="ARBA" id="ARBA00022475"/>
    </source>
</evidence>
<dbReference type="KEGG" id="tpk:JO40_12265"/>
<evidence type="ECO:0000256" key="7">
    <source>
        <dbReference type="ARBA" id="ARBA00022692"/>
    </source>
</evidence>
<evidence type="ECO:0000259" key="15">
    <source>
        <dbReference type="Pfam" id="PF00905"/>
    </source>
</evidence>
<evidence type="ECO:0000256" key="10">
    <source>
        <dbReference type="ARBA" id="ARBA00022984"/>
    </source>
</evidence>